<dbReference type="Pfam" id="PF13516">
    <property type="entry name" value="LRR_6"/>
    <property type="match status" value="2"/>
</dbReference>
<dbReference type="SMART" id="SM00368">
    <property type="entry name" value="LRR_RI"/>
    <property type="match status" value="6"/>
</dbReference>
<name>A0A836H3Z0_9TRYP</name>
<dbReference type="KEGG" id="lmat:92511797"/>
<dbReference type="InterPro" id="IPR052394">
    <property type="entry name" value="LRR-containing"/>
</dbReference>
<feature type="compositionally biased region" description="Basic and acidic residues" evidence="1">
    <location>
        <begin position="401"/>
        <end position="416"/>
    </location>
</feature>
<sequence length="1052" mass="114224">MAERSWCPSSNSHFLVVSSPSSKTVGPWAHGDDARGDFLSAKRGASVAANNSVSANRVAGALMASFQRRFHRFDPAIVCSNVNRSLWPRQFGVALPFPEDSALTGDETVCLDLAAIGLTRMSASKLAITSDALDAFLSLLARRSGGGEELSDPDSVAKLVVLPSLDTVASLSEIVDSLMSSKAVMEQLSGLVVCGASAASAENALAEFLVAAPKLEELSLVGCALANSATELMEAVNTSEIKRLNFERSNLGIGSEDADREGITASFCNTVKMNKFLTSLNLANANLDPTFVVSLISAIVESDTKLLPEELDEDAEEATGWSLEGRLEDVFVSEVDPDDSNTALTEDEGASDDDADATLPPDSSESDRSQYDASENEREEGETESDDEEDGSEEEEEEDADQKSEAQRQRESKGKQEWQAQQKRVQQLLKELVHSEVQERSRLAHEYCRELQNVITAINVPLANRRAFERQQKKEAYCSRRSGWSRLETLVLRGNQVGDRGCKQLACALRDEVPLSEDEVAQRQESIGALRDEFSESLGAARSAVVRGEKRAWRALLRKARSDTLALTNAHRTSISAALSDPDEEDEYAKEAPPVLLTNVERPPSSGSLDEGPMSDSDCDDDTPSGLAPEEQKEWQEWITQALPHTPVALTKKGIDTICVVDLGSCSISRKGIQALAGVLKTNSVLETLCLRHNPIGSCAPMKKHAQLEDGVAISPEFAEFAEMLSANRALRHLDIGYCHLSPDDVRAVAEALRQNTSVVTLNLEGNHLGIDEAYEQQKHAHSYLCELWLTAARPGSALRNLNMDHNDVTACLWQEEVAALAAVCGQLTSLSLSHVGLQLRHLQAWSEALPPMNASYSPTVRILHLARNELSSEADGAALGLLLQHFTLLEELSVEENPLLGSSAMAAALEYLPVTMRRLNCTATGLTTPYAGAAQNPVLPAAVAEQLTCLLLGDIEAPTVTALSEWVDFVKTTAAPSLQFLSLWARGMAGREADVVPLLLDLVKACPSLLHVDSGFQPQFHASTFASNFFEQMERLLFPRRMRYATQQSSV</sequence>
<dbReference type="PANTHER" id="PTHR24114:SF2">
    <property type="entry name" value="F-BOX DOMAIN-CONTAINING PROTEIN-RELATED"/>
    <property type="match status" value="1"/>
</dbReference>
<dbReference type="SUPFAM" id="SSF52047">
    <property type="entry name" value="RNI-like"/>
    <property type="match status" value="1"/>
</dbReference>
<feature type="compositionally biased region" description="Acidic residues" evidence="1">
    <location>
        <begin position="377"/>
        <end position="400"/>
    </location>
</feature>
<accession>A0A836H3Z0</accession>
<dbReference type="EMBL" id="JAFEUZ010000032">
    <property type="protein sequence ID" value="KAG5470441.1"/>
    <property type="molecule type" value="Genomic_DNA"/>
</dbReference>
<dbReference type="RefSeq" id="XP_067175834.1">
    <property type="nucleotide sequence ID" value="XM_067319285.1"/>
</dbReference>
<feature type="region of interest" description="Disordered" evidence="1">
    <location>
        <begin position="576"/>
        <end position="631"/>
    </location>
</feature>
<feature type="region of interest" description="Disordered" evidence="1">
    <location>
        <begin position="334"/>
        <end position="419"/>
    </location>
</feature>
<organism evidence="2 3">
    <name type="scientific">Leishmania martiniquensis</name>
    <dbReference type="NCBI Taxonomy" id="1580590"/>
    <lineage>
        <taxon>Eukaryota</taxon>
        <taxon>Discoba</taxon>
        <taxon>Euglenozoa</taxon>
        <taxon>Kinetoplastea</taxon>
        <taxon>Metakinetoplastina</taxon>
        <taxon>Trypanosomatida</taxon>
        <taxon>Trypanosomatidae</taxon>
        <taxon>Leishmaniinae</taxon>
        <taxon>Leishmania</taxon>
    </lineage>
</organism>
<evidence type="ECO:0000313" key="2">
    <source>
        <dbReference type="EMBL" id="KAG5470441.1"/>
    </source>
</evidence>
<dbReference type="InterPro" id="IPR001611">
    <property type="entry name" value="Leu-rich_rpt"/>
</dbReference>
<dbReference type="OrthoDB" id="333024at2759"/>
<proteinExistence type="predicted"/>
<gene>
    <name evidence="2" type="ORF">LSCM1_01685</name>
</gene>
<keyword evidence="3" id="KW-1185">Reference proteome</keyword>
<dbReference type="AlphaFoldDB" id="A0A836H3Z0"/>
<evidence type="ECO:0000256" key="1">
    <source>
        <dbReference type="SAM" id="MobiDB-lite"/>
    </source>
</evidence>
<dbReference type="PANTHER" id="PTHR24114">
    <property type="entry name" value="LEUCINE RICH REPEAT FAMILY PROTEIN"/>
    <property type="match status" value="1"/>
</dbReference>
<comment type="caution">
    <text evidence="2">The sequence shown here is derived from an EMBL/GenBank/DDBJ whole genome shotgun (WGS) entry which is preliminary data.</text>
</comment>
<protein>
    <recommendedName>
        <fullName evidence="4">Leucine-rich repeat protein</fullName>
    </recommendedName>
</protein>
<reference evidence="2 3" key="1">
    <citation type="submission" date="2021-03" db="EMBL/GenBank/DDBJ databases">
        <title>Leishmania (Mundinia) martiniquensis Genome sequencing and assembly.</title>
        <authorList>
            <person name="Almutairi H."/>
            <person name="Gatherer D."/>
        </authorList>
    </citation>
    <scope>NUCLEOTIDE SEQUENCE [LARGE SCALE GENOMIC DNA]</scope>
    <source>
        <strain evidence="2">LSCM1</strain>
    </source>
</reference>
<evidence type="ECO:0008006" key="4">
    <source>
        <dbReference type="Google" id="ProtNLM"/>
    </source>
</evidence>
<feature type="compositionally biased region" description="Acidic residues" evidence="1">
    <location>
        <begin position="335"/>
        <end position="356"/>
    </location>
</feature>
<evidence type="ECO:0000313" key="3">
    <source>
        <dbReference type="Proteomes" id="UP000673552"/>
    </source>
</evidence>
<dbReference type="Gene3D" id="3.80.10.10">
    <property type="entry name" value="Ribonuclease Inhibitor"/>
    <property type="match status" value="3"/>
</dbReference>
<dbReference type="Proteomes" id="UP000673552">
    <property type="component" value="Chromosome 32"/>
</dbReference>
<dbReference type="GeneID" id="92511797"/>
<dbReference type="InterPro" id="IPR032675">
    <property type="entry name" value="LRR_dom_sf"/>
</dbReference>